<dbReference type="CDD" id="cd00405">
    <property type="entry name" value="PRAI"/>
    <property type="match status" value="1"/>
</dbReference>
<evidence type="ECO:0000256" key="6">
    <source>
        <dbReference type="ARBA" id="ARBA00022822"/>
    </source>
</evidence>
<dbReference type="EC" id="5.3.1.24" evidence="3 9"/>
<dbReference type="Gene3D" id="3.20.20.70">
    <property type="entry name" value="Aldolase class I"/>
    <property type="match status" value="1"/>
</dbReference>
<organism evidence="11 12">
    <name type="scientific">Dokdonella soli</name>
    <dbReference type="NCBI Taxonomy" id="529810"/>
    <lineage>
        <taxon>Bacteria</taxon>
        <taxon>Pseudomonadati</taxon>
        <taxon>Pseudomonadota</taxon>
        <taxon>Gammaproteobacteria</taxon>
        <taxon>Lysobacterales</taxon>
        <taxon>Rhodanobacteraceae</taxon>
        <taxon>Dokdonella</taxon>
    </lineage>
</organism>
<keyword evidence="6 9" id="KW-0822">Tryptophan biosynthesis</keyword>
<dbReference type="GO" id="GO:0016853">
    <property type="term" value="F:isomerase activity"/>
    <property type="evidence" value="ECO:0007669"/>
    <property type="project" value="UniProtKB-KW"/>
</dbReference>
<accession>A0ABN1ITU3</accession>
<comment type="catalytic activity">
    <reaction evidence="1 9">
        <text>N-(5-phospho-beta-D-ribosyl)anthranilate = 1-(2-carboxyphenylamino)-1-deoxy-D-ribulose 5-phosphate</text>
        <dbReference type="Rhea" id="RHEA:21540"/>
        <dbReference type="ChEBI" id="CHEBI:18277"/>
        <dbReference type="ChEBI" id="CHEBI:58613"/>
        <dbReference type="EC" id="5.3.1.24"/>
    </reaction>
</comment>
<name>A0ABN1ITU3_9GAMM</name>
<dbReference type="InterPro" id="IPR044643">
    <property type="entry name" value="TrpF_fam"/>
</dbReference>
<keyword evidence="12" id="KW-1185">Reference proteome</keyword>
<evidence type="ECO:0000256" key="9">
    <source>
        <dbReference type="HAMAP-Rule" id="MF_00135"/>
    </source>
</evidence>
<dbReference type="PANTHER" id="PTHR42894">
    <property type="entry name" value="N-(5'-PHOSPHORIBOSYL)ANTHRANILATE ISOMERASE"/>
    <property type="match status" value="1"/>
</dbReference>
<keyword evidence="7 9" id="KW-0057">Aromatic amino acid biosynthesis</keyword>
<proteinExistence type="inferred from homology"/>
<evidence type="ECO:0000256" key="1">
    <source>
        <dbReference type="ARBA" id="ARBA00001164"/>
    </source>
</evidence>
<dbReference type="EMBL" id="BAAAEU010000024">
    <property type="protein sequence ID" value="GAA0720820.1"/>
    <property type="molecule type" value="Genomic_DNA"/>
</dbReference>
<feature type="domain" description="N-(5'phosphoribosyl) anthranilate isomerase (PRAI)" evidence="10">
    <location>
        <begin position="11"/>
        <end position="205"/>
    </location>
</feature>
<evidence type="ECO:0000256" key="5">
    <source>
        <dbReference type="ARBA" id="ARBA00022605"/>
    </source>
</evidence>
<comment type="pathway">
    <text evidence="2 9">Amino-acid biosynthesis; L-tryptophan biosynthesis; L-tryptophan from chorismate: step 3/5.</text>
</comment>
<evidence type="ECO:0000259" key="10">
    <source>
        <dbReference type="Pfam" id="PF00697"/>
    </source>
</evidence>
<evidence type="ECO:0000313" key="12">
    <source>
        <dbReference type="Proteomes" id="UP001501523"/>
    </source>
</evidence>
<comment type="caution">
    <text evidence="11">The sequence shown here is derived from an EMBL/GenBank/DDBJ whole genome shotgun (WGS) entry which is preliminary data.</text>
</comment>
<gene>
    <name evidence="9" type="primary">trpF</name>
    <name evidence="11" type="ORF">GCM10009105_30600</name>
</gene>
<evidence type="ECO:0000256" key="2">
    <source>
        <dbReference type="ARBA" id="ARBA00004664"/>
    </source>
</evidence>
<evidence type="ECO:0000256" key="4">
    <source>
        <dbReference type="ARBA" id="ARBA00022272"/>
    </source>
</evidence>
<dbReference type="Pfam" id="PF00697">
    <property type="entry name" value="PRAI"/>
    <property type="match status" value="1"/>
</dbReference>
<dbReference type="Proteomes" id="UP001501523">
    <property type="component" value="Unassembled WGS sequence"/>
</dbReference>
<dbReference type="InterPro" id="IPR011060">
    <property type="entry name" value="RibuloseP-bd_barrel"/>
</dbReference>
<sequence length="220" mass="23348">MQIMNSPTRIKFCGITRTEDARFAAGLGVDAIGLVFTRRSRRFVGITQARTIRRALPLFVSTVALFMDDEPGWIEEVIAEVQPDLLQFHGGEAAGFAASFARPYIKAVPMASVTDVATYASQHPNAAGFLLDSHTGGATGGTGEAFDWTRAPRQLGRPVVLAGGLDAQNVAQAIALVRPYAVDVSSGIETAPGIKSVAKMRAFVDAVRSVAPEPTHPAAR</sequence>
<keyword evidence="5 9" id="KW-0028">Amino-acid biosynthesis</keyword>
<evidence type="ECO:0000256" key="7">
    <source>
        <dbReference type="ARBA" id="ARBA00023141"/>
    </source>
</evidence>
<comment type="similarity">
    <text evidence="9">Belongs to the TrpF family.</text>
</comment>
<dbReference type="PANTHER" id="PTHR42894:SF1">
    <property type="entry name" value="N-(5'-PHOSPHORIBOSYL)ANTHRANILATE ISOMERASE"/>
    <property type="match status" value="1"/>
</dbReference>
<protein>
    <recommendedName>
        <fullName evidence="4 9">N-(5'-phosphoribosyl)anthranilate isomerase</fullName>
        <shortName evidence="9">PRAI</shortName>
        <ecNumber evidence="3 9">5.3.1.24</ecNumber>
    </recommendedName>
</protein>
<dbReference type="HAMAP" id="MF_00135">
    <property type="entry name" value="PRAI"/>
    <property type="match status" value="1"/>
</dbReference>
<evidence type="ECO:0000256" key="3">
    <source>
        <dbReference type="ARBA" id="ARBA00012572"/>
    </source>
</evidence>
<dbReference type="SUPFAM" id="SSF51366">
    <property type="entry name" value="Ribulose-phoshate binding barrel"/>
    <property type="match status" value="1"/>
</dbReference>
<dbReference type="InterPro" id="IPR013785">
    <property type="entry name" value="Aldolase_TIM"/>
</dbReference>
<evidence type="ECO:0000313" key="11">
    <source>
        <dbReference type="EMBL" id="GAA0720820.1"/>
    </source>
</evidence>
<dbReference type="NCBIfam" id="NF002298">
    <property type="entry name" value="PRK01222.1-4"/>
    <property type="match status" value="1"/>
</dbReference>
<reference evidence="11 12" key="1">
    <citation type="journal article" date="2019" name="Int. J. Syst. Evol. Microbiol.">
        <title>The Global Catalogue of Microorganisms (GCM) 10K type strain sequencing project: providing services to taxonomists for standard genome sequencing and annotation.</title>
        <authorList>
            <consortium name="The Broad Institute Genomics Platform"/>
            <consortium name="The Broad Institute Genome Sequencing Center for Infectious Disease"/>
            <person name="Wu L."/>
            <person name="Ma J."/>
        </authorList>
    </citation>
    <scope>NUCLEOTIDE SEQUENCE [LARGE SCALE GENOMIC DNA]</scope>
    <source>
        <strain evidence="11 12">JCM 15421</strain>
    </source>
</reference>
<keyword evidence="8 9" id="KW-0413">Isomerase</keyword>
<dbReference type="InterPro" id="IPR001240">
    <property type="entry name" value="PRAI_dom"/>
</dbReference>
<evidence type="ECO:0000256" key="8">
    <source>
        <dbReference type="ARBA" id="ARBA00023235"/>
    </source>
</evidence>